<evidence type="ECO:0000256" key="1">
    <source>
        <dbReference type="SAM" id="SignalP"/>
    </source>
</evidence>
<evidence type="ECO:0000313" key="3">
    <source>
        <dbReference type="Proteomes" id="UP000245212"/>
    </source>
</evidence>
<feature type="signal peptide" evidence="1">
    <location>
        <begin position="1"/>
        <end position="19"/>
    </location>
</feature>
<keyword evidence="3" id="KW-1185">Reference proteome</keyword>
<dbReference type="AlphaFoldDB" id="A0A2V1JXX1"/>
<evidence type="ECO:0008006" key="4">
    <source>
        <dbReference type="Google" id="ProtNLM"/>
    </source>
</evidence>
<proteinExistence type="predicted"/>
<dbReference type="Pfam" id="PF06366">
    <property type="entry name" value="FlhE"/>
    <property type="match status" value="1"/>
</dbReference>
<evidence type="ECO:0000313" key="2">
    <source>
        <dbReference type="EMBL" id="PWF23332.1"/>
    </source>
</evidence>
<dbReference type="Proteomes" id="UP000245212">
    <property type="component" value="Unassembled WGS sequence"/>
</dbReference>
<gene>
    <name evidence="2" type="ORF">DD235_08860</name>
</gene>
<reference evidence="3" key="1">
    <citation type="submission" date="2018-05" db="EMBL/GenBank/DDBJ databases">
        <authorList>
            <person name="Li Y."/>
        </authorList>
    </citation>
    <scope>NUCLEOTIDE SEQUENCE [LARGE SCALE GENOMIC DNA]</scope>
    <source>
        <strain evidence="3">3d-2-2</strain>
    </source>
</reference>
<sequence length="217" mass="22899">MSTPRTCLPCALHASTAQASNSSACPLSGAIMAPSTTGLSSVMMFCSCCNRCYSGTGNPCSLCARSCYPMNTPRHLAAVCLLVLGSLMQAPVHARADLSWHDTRTSSAIHRKSYEVPTDYSPGSAGVGVPSGSTITRVAVNLTGQSAAQINTRLCWNKSRCITVTAAHMDTSAFAGLDASRPFTLWHSVPGRGPIINPIYVPASVTVWYQPPIPPVR</sequence>
<dbReference type="EMBL" id="QETA01000003">
    <property type="protein sequence ID" value="PWF23332.1"/>
    <property type="molecule type" value="Genomic_DNA"/>
</dbReference>
<organism evidence="2 3">
    <name type="scientific">Corticimicrobacter populi</name>
    <dbReference type="NCBI Taxonomy" id="2175229"/>
    <lineage>
        <taxon>Bacteria</taxon>
        <taxon>Pseudomonadati</taxon>
        <taxon>Pseudomonadota</taxon>
        <taxon>Betaproteobacteria</taxon>
        <taxon>Burkholderiales</taxon>
        <taxon>Alcaligenaceae</taxon>
        <taxon>Corticimicrobacter</taxon>
    </lineage>
</organism>
<feature type="chain" id="PRO_5015853067" description="Flagellar protein FlhE" evidence="1">
    <location>
        <begin position="20"/>
        <end position="217"/>
    </location>
</feature>
<dbReference type="InterPro" id="IPR009420">
    <property type="entry name" value="FlhE"/>
</dbReference>
<name>A0A2V1JXX1_9BURK</name>
<keyword evidence="1" id="KW-0732">Signal</keyword>
<comment type="caution">
    <text evidence="2">The sequence shown here is derived from an EMBL/GenBank/DDBJ whole genome shotgun (WGS) entry which is preliminary data.</text>
</comment>
<accession>A0A2V1JXX1</accession>
<protein>
    <recommendedName>
        <fullName evidence="4">Flagellar protein FlhE</fullName>
    </recommendedName>
</protein>